<comment type="caution">
    <text evidence="1">The sequence shown here is derived from an EMBL/GenBank/DDBJ whole genome shotgun (WGS) entry which is preliminary data.</text>
</comment>
<accession>A0ACC1Z1E3</accession>
<reference evidence="1 2" key="1">
    <citation type="journal article" date="2023" name="Science">
        <title>Complex scaffold remodeling in plant triterpene biosynthesis.</title>
        <authorList>
            <person name="De La Pena R."/>
            <person name="Hodgson H."/>
            <person name="Liu J.C."/>
            <person name="Stephenson M.J."/>
            <person name="Martin A.C."/>
            <person name="Owen C."/>
            <person name="Harkess A."/>
            <person name="Leebens-Mack J."/>
            <person name="Jimenez L.E."/>
            <person name="Osbourn A."/>
            <person name="Sattely E.S."/>
        </authorList>
    </citation>
    <scope>NUCLEOTIDE SEQUENCE [LARGE SCALE GENOMIC DNA]</scope>
    <source>
        <strain evidence="2">cv. JPN11</strain>
        <tissue evidence="1">Leaf</tissue>
    </source>
</reference>
<evidence type="ECO:0000313" key="1">
    <source>
        <dbReference type="EMBL" id="KAJ4729128.1"/>
    </source>
</evidence>
<sequence>MGSSGSKACCNESTTASSSKRGRSKGNWVFQSSCLGTTSGSGQSHRDNQNKENGGNQSETESDELKIECDRKEKDGVPCISSNDELGEWGEASITSTTGSSSARSSSTPSRFLSRFSFVPGNISFRLSRATSLGSSRAYPDEQDLRLRPVPDNNNFLDRTEAPHRTSTQCHQDTSSHLLDNLQENQTIPSVQNAARDGGTNRVGVDGNLHSPGILNELENMGTRVSDRRIGAREPVERNVRFSRTLSVGRLRDRVLRRSSLSDNTFCPLQQEREVRDAGQSSGRYAFGGDTRMSRPESNGVTSTTTSGYPPSSMSSSLFSIQDSEVELSRSREARYHDLLEHRSNFLERRRRIRSQVRALQRLGSRFENLSGHERSCILSGQHRMGRCTCRVSNRDANSNDDTGTRASISRIVMLAEALFEVLDEIHQQSVVLSSRPSVSSLGSIPAPNEVVESLPVKYYSRSQKYQNEETAQCYICLVEYEEGDSVRILPCHHEFHRTCVDKWLKEIHRVCPLCRGDICKSDSLPSET</sequence>
<dbReference type="Proteomes" id="UP001164539">
    <property type="component" value="Chromosome 1"/>
</dbReference>
<proteinExistence type="predicted"/>
<organism evidence="1 2">
    <name type="scientific">Melia azedarach</name>
    <name type="common">Chinaberry tree</name>
    <dbReference type="NCBI Taxonomy" id="155640"/>
    <lineage>
        <taxon>Eukaryota</taxon>
        <taxon>Viridiplantae</taxon>
        <taxon>Streptophyta</taxon>
        <taxon>Embryophyta</taxon>
        <taxon>Tracheophyta</taxon>
        <taxon>Spermatophyta</taxon>
        <taxon>Magnoliopsida</taxon>
        <taxon>eudicotyledons</taxon>
        <taxon>Gunneridae</taxon>
        <taxon>Pentapetalae</taxon>
        <taxon>rosids</taxon>
        <taxon>malvids</taxon>
        <taxon>Sapindales</taxon>
        <taxon>Meliaceae</taxon>
        <taxon>Melia</taxon>
    </lineage>
</organism>
<protein>
    <submittedName>
        <fullName evidence="1">Ring finger protein</fullName>
    </submittedName>
</protein>
<keyword evidence="2" id="KW-1185">Reference proteome</keyword>
<gene>
    <name evidence="1" type="ORF">OWV82_001956</name>
</gene>
<name>A0ACC1Z1E3_MELAZ</name>
<evidence type="ECO:0000313" key="2">
    <source>
        <dbReference type="Proteomes" id="UP001164539"/>
    </source>
</evidence>
<dbReference type="EMBL" id="CM051394">
    <property type="protein sequence ID" value="KAJ4729128.1"/>
    <property type="molecule type" value="Genomic_DNA"/>
</dbReference>